<keyword evidence="2" id="KW-1133">Transmembrane helix</keyword>
<reference evidence="4" key="1">
    <citation type="submission" date="2017-09" db="EMBL/GenBank/DDBJ databases">
        <title>Contemporary evolution of a Lepidopteran species, Heliothis virescens, in response to modern agricultural practices.</title>
        <authorList>
            <person name="Fritz M.L."/>
            <person name="Deyonke A.M."/>
            <person name="Papanicolaou A."/>
            <person name="Micinski S."/>
            <person name="Westbrook J."/>
            <person name="Gould F."/>
        </authorList>
    </citation>
    <scope>NUCLEOTIDE SEQUENCE [LARGE SCALE GENOMIC DNA]</scope>
    <source>
        <strain evidence="4">HvINT-</strain>
        <tissue evidence="4">Whole body</tissue>
    </source>
</reference>
<feature type="region of interest" description="Disordered" evidence="1">
    <location>
        <begin position="245"/>
        <end position="271"/>
    </location>
</feature>
<proteinExistence type="predicted"/>
<feature type="compositionally biased region" description="Polar residues" evidence="1">
    <location>
        <begin position="247"/>
        <end position="260"/>
    </location>
</feature>
<comment type="caution">
    <text evidence="4">The sequence shown here is derived from an EMBL/GenBank/DDBJ whole genome shotgun (WGS) entry which is preliminary data.</text>
</comment>
<dbReference type="EMBL" id="NWSH01001342">
    <property type="protein sequence ID" value="PCG71611.1"/>
    <property type="molecule type" value="Genomic_DNA"/>
</dbReference>
<feature type="transmembrane region" description="Helical" evidence="2">
    <location>
        <begin position="56"/>
        <end position="82"/>
    </location>
</feature>
<accession>A0A2A4JI24</accession>
<feature type="chain" id="PRO_5013331489" evidence="3">
    <location>
        <begin position="20"/>
        <end position="387"/>
    </location>
</feature>
<feature type="region of interest" description="Disordered" evidence="1">
    <location>
        <begin position="301"/>
        <end position="328"/>
    </location>
</feature>
<dbReference type="AlphaFoldDB" id="A0A2A4JI24"/>
<feature type="signal peptide" evidence="3">
    <location>
        <begin position="1"/>
        <end position="19"/>
    </location>
</feature>
<keyword evidence="2" id="KW-0812">Transmembrane</keyword>
<sequence>MEFHCIFVIIFCVFISADCRSFTENGEEGVNESLSRVKRNTPKKIIPQDVVIIPTYGVYLIGFTMIIMFLAIVGLAVVLYLIRKNKQIFGPNTESKQYVRQESTGVIPLYNSNYDEHNKNDGSTLTVNSGVIEINNESRVSEPETPTRLEDTKIVFTKKPINPIVPVMPRGQMDAICKEVLKRVQKTDSASFRDLNELLNIKNEEKSEDKCDTVEESPKEIKEEESIESKIQAFEKFEAQKLKPDVSVTTKLEPQNNTKTENGEDDKKEAESKLIDEIKNKLQPEVKTEVQIEIPKVEIDKSAEVSDSETEYDTVPSPIPYRHSGSEVETIQTEDGFQVYDLPPRRSHEGPLRNVIQMDQDSEYLLAISSENLDSGYVNAKTPKLKN</sequence>
<feature type="compositionally biased region" description="Basic and acidic residues" evidence="1">
    <location>
        <begin position="261"/>
        <end position="271"/>
    </location>
</feature>
<feature type="region of interest" description="Disordered" evidence="1">
    <location>
        <begin position="206"/>
        <end position="227"/>
    </location>
</feature>
<name>A0A2A4JI24_HELVI</name>
<keyword evidence="3" id="KW-0732">Signal</keyword>
<protein>
    <submittedName>
        <fullName evidence="4">Uncharacterized protein</fullName>
    </submittedName>
</protein>
<gene>
    <name evidence="4" type="ORF">B5V51_1672</name>
</gene>
<evidence type="ECO:0000256" key="2">
    <source>
        <dbReference type="SAM" id="Phobius"/>
    </source>
</evidence>
<evidence type="ECO:0000256" key="1">
    <source>
        <dbReference type="SAM" id="MobiDB-lite"/>
    </source>
</evidence>
<keyword evidence="2" id="KW-0472">Membrane</keyword>
<evidence type="ECO:0000313" key="4">
    <source>
        <dbReference type="EMBL" id="PCG71611.1"/>
    </source>
</evidence>
<organism evidence="4">
    <name type="scientific">Heliothis virescens</name>
    <name type="common">Tobacco budworm moth</name>
    <dbReference type="NCBI Taxonomy" id="7102"/>
    <lineage>
        <taxon>Eukaryota</taxon>
        <taxon>Metazoa</taxon>
        <taxon>Ecdysozoa</taxon>
        <taxon>Arthropoda</taxon>
        <taxon>Hexapoda</taxon>
        <taxon>Insecta</taxon>
        <taxon>Pterygota</taxon>
        <taxon>Neoptera</taxon>
        <taxon>Endopterygota</taxon>
        <taxon>Lepidoptera</taxon>
        <taxon>Glossata</taxon>
        <taxon>Ditrysia</taxon>
        <taxon>Noctuoidea</taxon>
        <taxon>Noctuidae</taxon>
        <taxon>Heliothinae</taxon>
        <taxon>Heliothis</taxon>
    </lineage>
</organism>
<evidence type="ECO:0000256" key="3">
    <source>
        <dbReference type="SAM" id="SignalP"/>
    </source>
</evidence>